<evidence type="ECO:0000313" key="15">
    <source>
        <dbReference type="Proteomes" id="UP000552954"/>
    </source>
</evidence>
<keyword evidence="4" id="KW-0436">Ligase</keyword>
<evidence type="ECO:0000313" key="14">
    <source>
        <dbReference type="EMBL" id="NNU45189.1"/>
    </source>
</evidence>
<sequence>MEQKPWLRSYPQGVPHEIDPDQYTSLTQLLEESFRKHADRPFSVCMERWMSYRQLDELSKSLGAWLQSRGLEPGARVAIMLPNVPQFAVAMAAVLRAGYTCVNVNPLYTARELEHQLKDSGATALIILENFCHTLEEALPHTGVRHVVVTAMGDLLGTVYGQWITFAVRHVAKMVPAYRLSLADGRTVTPFPVAVSEGSQRNLQPTQQTLDSIAFLQYTGGTTGLSKGAVLTHRNVVAAILQAEAWFHPALNRVGDVSRTNSIAALPLYHIFALTLCFLAIRSGAHMTLVPNPRDIGKFVEVLKKRPFHMLPAVNTLFNALLQHPQFRSVDFSQLYVSQAGGMAASAGTARQWRQTTGCVMVEGWGMSETCAIGTNNPLDATDFSGTIGLPLPSIDVAIKDDAGRSLPIGERGEICIKGPNVTPGYYDKPEENAKAFTPDGYLRTGDIGEMDARGYTRIVDRKKDMILVSGFNVYPNELENVISLCPGVVECAAIGIPDEKQGEAIKVFVVKNDPTLTEEGVASHCRQNLTGYKMPKYIEFRDELPKSNVGKILRRELRAAD</sequence>
<dbReference type="GO" id="GO:0005524">
    <property type="term" value="F:ATP binding"/>
    <property type="evidence" value="ECO:0007669"/>
    <property type="project" value="UniProtKB-KW"/>
</dbReference>
<evidence type="ECO:0000256" key="10">
    <source>
        <dbReference type="ARBA" id="ARBA00039545"/>
    </source>
</evidence>
<evidence type="ECO:0000256" key="5">
    <source>
        <dbReference type="ARBA" id="ARBA00022741"/>
    </source>
</evidence>
<dbReference type="InterPro" id="IPR025110">
    <property type="entry name" value="AMP-bd_C"/>
</dbReference>
<evidence type="ECO:0000256" key="9">
    <source>
        <dbReference type="ARBA" id="ARBA00026121"/>
    </source>
</evidence>
<dbReference type="InterPro" id="IPR020845">
    <property type="entry name" value="AMP-binding_CS"/>
</dbReference>
<dbReference type="PROSITE" id="PS00455">
    <property type="entry name" value="AMP_BINDING"/>
    <property type="match status" value="1"/>
</dbReference>
<dbReference type="EC" id="6.2.1.3" evidence="9"/>
<protein>
    <recommendedName>
        <fullName evidence="10">Long-chain-fatty-acid--CoA ligase</fullName>
        <ecNumber evidence="9">6.2.1.3</ecNumber>
    </recommendedName>
    <alternativeName>
        <fullName evidence="11">Long-chain acyl-CoA synthetase</fullName>
    </alternativeName>
</protein>
<dbReference type="CDD" id="cd05936">
    <property type="entry name" value="FC-FACS_FadD_like"/>
    <property type="match status" value="1"/>
</dbReference>
<dbReference type="PANTHER" id="PTHR43767">
    <property type="entry name" value="LONG-CHAIN-FATTY-ACID--COA LIGASE"/>
    <property type="match status" value="1"/>
</dbReference>
<dbReference type="FunFam" id="3.30.300.30:FF:000006">
    <property type="entry name" value="Long-chain-fatty-acid--CoA ligase FadD"/>
    <property type="match status" value="1"/>
</dbReference>
<reference evidence="14 15" key="2">
    <citation type="submission" date="2020-06" db="EMBL/GenBank/DDBJ databases">
        <title>Ramlibacter rhizophilus sp. nov., isolated from rhizosphere soil of national flower Mugunghwa from South Korea.</title>
        <authorList>
            <person name="Zheng-Fei Y."/>
            <person name="Huan T."/>
        </authorList>
    </citation>
    <scope>NUCLEOTIDE SEQUENCE [LARGE SCALE GENOMIC DNA]</scope>
    <source>
        <strain evidence="14 15">B156</strain>
    </source>
</reference>
<keyword evidence="6" id="KW-0067">ATP-binding</keyword>
<dbReference type="EMBL" id="JABFCS010000001">
    <property type="protein sequence ID" value="NNU45189.1"/>
    <property type="molecule type" value="Genomic_DNA"/>
</dbReference>
<evidence type="ECO:0000259" key="12">
    <source>
        <dbReference type="Pfam" id="PF00501"/>
    </source>
</evidence>
<dbReference type="InterPro" id="IPR000873">
    <property type="entry name" value="AMP-dep_synth/lig_dom"/>
</dbReference>
<dbReference type="Pfam" id="PF00501">
    <property type="entry name" value="AMP-binding"/>
    <property type="match status" value="1"/>
</dbReference>
<dbReference type="PANTHER" id="PTHR43767:SF8">
    <property type="entry name" value="LONG-CHAIN-FATTY-ACID--COA LIGASE"/>
    <property type="match status" value="1"/>
</dbReference>
<dbReference type="RefSeq" id="WP_171562792.1">
    <property type="nucleotide sequence ID" value="NZ_JABFCS010000001.1"/>
</dbReference>
<feature type="domain" description="AMP-binding enzyme C-terminal" evidence="13">
    <location>
        <begin position="478"/>
        <end position="552"/>
    </location>
</feature>
<keyword evidence="7" id="KW-0460">Magnesium</keyword>
<dbReference type="SUPFAM" id="SSF56801">
    <property type="entry name" value="Acetyl-CoA synthetase-like"/>
    <property type="match status" value="1"/>
</dbReference>
<comment type="caution">
    <text evidence="14">The sequence shown here is derived from an EMBL/GenBank/DDBJ whole genome shotgun (WGS) entry which is preliminary data.</text>
</comment>
<dbReference type="GO" id="GO:0016020">
    <property type="term" value="C:membrane"/>
    <property type="evidence" value="ECO:0007669"/>
    <property type="project" value="UniProtKB-SubCell"/>
</dbReference>
<feature type="domain" description="AMP-dependent synthetase/ligase" evidence="12">
    <location>
        <begin position="30"/>
        <end position="427"/>
    </location>
</feature>
<evidence type="ECO:0000256" key="7">
    <source>
        <dbReference type="ARBA" id="ARBA00022842"/>
    </source>
</evidence>
<dbReference type="AlphaFoldDB" id="A0A849KTC5"/>
<dbReference type="Pfam" id="PF13193">
    <property type="entry name" value="AMP-binding_C"/>
    <property type="match status" value="1"/>
</dbReference>
<keyword evidence="5" id="KW-0547">Nucleotide-binding</keyword>
<keyword evidence="8" id="KW-0472">Membrane</keyword>
<dbReference type="Gene3D" id="3.40.50.12780">
    <property type="entry name" value="N-terminal domain of ligase-like"/>
    <property type="match status" value="1"/>
</dbReference>
<evidence type="ECO:0000256" key="3">
    <source>
        <dbReference type="ARBA" id="ARBA00005005"/>
    </source>
</evidence>
<name>A0A849KTC5_9BURK</name>
<proteinExistence type="predicted"/>
<accession>A0A849KTC5</accession>
<gene>
    <name evidence="14" type="ORF">HK415_21605</name>
</gene>
<comment type="subcellular location">
    <subcellularLocation>
        <location evidence="2">Membrane</location>
        <topology evidence="2">Peripheral membrane protein</topology>
    </subcellularLocation>
</comment>
<dbReference type="Proteomes" id="UP000552954">
    <property type="component" value="Unassembled WGS sequence"/>
</dbReference>
<evidence type="ECO:0000259" key="13">
    <source>
        <dbReference type="Pfam" id="PF13193"/>
    </source>
</evidence>
<dbReference type="InterPro" id="IPR045851">
    <property type="entry name" value="AMP-bd_C_sf"/>
</dbReference>
<evidence type="ECO:0000256" key="2">
    <source>
        <dbReference type="ARBA" id="ARBA00004170"/>
    </source>
</evidence>
<comment type="pathway">
    <text evidence="3">Lipid metabolism; fatty acid beta-oxidation.</text>
</comment>
<evidence type="ECO:0000256" key="1">
    <source>
        <dbReference type="ARBA" id="ARBA00001946"/>
    </source>
</evidence>
<organism evidence="14 15">
    <name type="scientific">Ramlibacter montanisoli</name>
    <dbReference type="NCBI Taxonomy" id="2732512"/>
    <lineage>
        <taxon>Bacteria</taxon>
        <taxon>Pseudomonadati</taxon>
        <taxon>Pseudomonadota</taxon>
        <taxon>Betaproteobacteria</taxon>
        <taxon>Burkholderiales</taxon>
        <taxon>Comamonadaceae</taxon>
        <taxon>Ramlibacter</taxon>
    </lineage>
</organism>
<evidence type="ECO:0000256" key="11">
    <source>
        <dbReference type="ARBA" id="ARBA00042773"/>
    </source>
</evidence>
<comment type="cofactor">
    <cofactor evidence="1">
        <name>Mg(2+)</name>
        <dbReference type="ChEBI" id="CHEBI:18420"/>
    </cofactor>
</comment>
<evidence type="ECO:0000256" key="4">
    <source>
        <dbReference type="ARBA" id="ARBA00022598"/>
    </source>
</evidence>
<dbReference type="InterPro" id="IPR050237">
    <property type="entry name" value="ATP-dep_AMP-bd_enzyme"/>
</dbReference>
<reference evidence="14 15" key="1">
    <citation type="submission" date="2020-05" db="EMBL/GenBank/DDBJ databases">
        <authorList>
            <person name="Khan S.A."/>
            <person name="Jeon C.O."/>
            <person name="Chun B.H."/>
        </authorList>
    </citation>
    <scope>NUCLEOTIDE SEQUENCE [LARGE SCALE GENOMIC DNA]</scope>
    <source>
        <strain evidence="14 15">B156</strain>
    </source>
</reference>
<evidence type="ECO:0000256" key="6">
    <source>
        <dbReference type="ARBA" id="ARBA00022840"/>
    </source>
</evidence>
<keyword evidence="15" id="KW-1185">Reference proteome</keyword>
<evidence type="ECO:0000256" key="8">
    <source>
        <dbReference type="ARBA" id="ARBA00023136"/>
    </source>
</evidence>
<dbReference type="GO" id="GO:0004467">
    <property type="term" value="F:long-chain fatty acid-CoA ligase activity"/>
    <property type="evidence" value="ECO:0007669"/>
    <property type="project" value="UniProtKB-EC"/>
</dbReference>
<dbReference type="InterPro" id="IPR042099">
    <property type="entry name" value="ANL_N_sf"/>
</dbReference>
<dbReference type="Gene3D" id="3.30.300.30">
    <property type="match status" value="1"/>
</dbReference>